<name>A0ABY6M1X5_9FLAO</name>
<evidence type="ECO:0000313" key="3">
    <source>
        <dbReference type="Proteomes" id="UP001163328"/>
    </source>
</evidence>
<dbReference type="EMBL" id="CP081495">
    <property type="protein sequence ID" value="UYW02252.1"/>
    <property type="molecule type" value="Genomic_DNA"/>
</dbReference>
<evidence type="ECO:0000313" key="2">
    <source>
        <dbReference type="EMBL" id="UYW02252.1"/>
    </source>
</evidence>
<reference evidence="2" key="1">
    <citation type="submission" date="2021-08" db="EMBL/GenBank/DDBJ databases">
        <title>Flavobacterium sp. strain CC-SYL302.</title>
        <authorList>
            <person name="Lin S.-Y."/>
            <person name="Lee T.-H."/>
            <person name="Young C.-C."/>
        </authorList>
    </citation>
    <scope>NUCLEOTIDE SEQUENCE</scope>
    <source>
        <strain evidence="2">CC-SYL302</strain>
    </source>
</reference>
<sequence length="931" mass="108629">MTKTNFFLLPFLLLYAVITHAQTTHHIEALFVEETKSINIKQQTQFFTSQLSQIDTLIFNDWNNAYASKISPLGKRFSDEFKGSFLLANKADLGKTTIHKFEINGQNVLPLMQQDIDLIKIPNYFNTTQPLAITIEYTVHLPNAKFSGYGIDKNGNVVLKNWLIVPSRIEGNKMVAYHNENLDDAALQNANFTATFTTLSQNRYFLAANGTVETTENVCKIEANGVKNLEIQLYKSDEFITYVTPDRLVFSNINEAKITNHQQSESVNKIVQFVDGALLIQNSNPVLVSYHDYLESPLYGLNQLPSFIAPFDNQLLFELKFLKTYISKITYQNFNDNPRTETWIRDGYQTYLIMEYINTFYPGIKMMGNISNIKPLQYYNLFRHNFNDQFYLVYLLMARKNLDQPIGDSKENAIKFNEQIAGRYKSGLNFNYLANYLGENTFENMLENYSLLTQKQQTNENDFFNLINNKASKPTDWFYNLVHSNHLIDYKIKKSETDSTGTYLHLTNKTANPYPTTLYTVKNDTITGRMWIPGFVNDTVIHFKDSDQKYVLNYFGEVPEMYRNNNWHNPNGTFGISKPIKLTFLKDTEDPNANQIFFLPEFGYNLYDGLSPALSFNNKSVLPKKFIFDVAPTYSFKTESLIGNASFTYNQMFRNQKLQNIRYNIFGNTYHYAPNLRYYKFSPSVTFSFRDPDLRINSFQNIMLRYVVLNREKSALFDPKDASYSIFNLRYSSVEHEFIRLFSKRVDLQLANIFGKISAETHYRYLFKDKRHVSVRGYFGTFLYNKTESAFFDFGVDRPTDYLYDYGLYGRSETTGFFSQQFVMAEGGFKSRFTNQYANQWLTTSNVSFTIWNWIEAYGDIGFMKSKGSNPYFIYDSGIKLNLVQDYFELYFPIYSSNGWEIAEQDYSKRIRFLITLSPRTLSSLFTRKWF</sequence>
<organism evidence="2 3">
    <name type="scientific">Flavobacterium agricola</name>
    <dbReference type="NCBI Taxonomy" id="2870839"/>
    <lineage>
        <taxon>Bacteria</taxon>
        <taxon>Pseudomonadati</taxon>
        <taxon>Bacteroidota</taxon>
        <taxon>Flavobacteriia</taxon>
        <taxon>Flavobacteriales</taxon>
        <taxon>Flavobacteriaceae</taxon>
        <taxon>Flavobacterium</taxon>
    </lineage>
</organism>
<keyword evidence="3" id="KW-1185">Reference proteome</keyword>
<accession>A0ABY6M1X5</accession>
<dbReference type="GO" id="GO:0004177">
    <property type="term" value="F:aminopeptidase activity"/>
    <property type="evidence" value="ECO:0007669"/>
    <property type="project" value="UniProtKB-KW"/>
</dbReference>
<evidence type="ECO:0000256" key="1">
    <source>
        <dbReference type="SAM" id="SignalP"/>
    </source>
</evidence>
<keyword evidence="2" id="KW-0378">Hydrolase</keyword>
<keyword evidence="2" id="KW-0645">Protease</keyword>
<dbReference type="Gene3D" id="1.10.390.10">
    <property type="entry name" value="Neutral Protease Domain 2"/>
    <property type="match status" value="1"/>
</dbReference>
<feature type="chain" id="PRO_5046447488" evidence="1">
    <location>
        <begin position="22"/>
        <end position="931"/>
    </location>
</feature>
<gene>
    <name evidence="2" type="ORF">K5I29_04955</name>
</gene>
<dbReference type="Proteomes" id="UP001163328">
    <property type="component" value="Chromosome"/>
</dbReference>
<dbReference type="RefSeq" id="WP_264434755.1">
    <property type="nucleotide sequence ID" value="NZ_CP081495.1"/>
</dbReference>
<proteinExistence type="predicted"/>
<dbReference type="InterPro" id="IPR027268">
    <property type="entry name" value="Peptidase_M4/M1_CTD_sf"/>
</dbReference>
<keyword evidence="2" id="KW-0031">Aminopeptidase</keyword>
<feature type="signal peptide" evidence="1">
    <location>
        <begin position="1"/>
        <end position="21"/>
    </location>
</feature>
<protein>
    <submittedName>
        <fullName evidence="2">Aminopeptidase</fullName>
    </submittedName>
</protein>
<keyword evidence="1" id="KW-0732">Signal</keyword>